<evidence type="ECO:0000259" key="2">
    <source>
        <dbReference type="PROSITE" id="PS50110"/>
    </source>
</evidence>
<evidence type="ECO:0000256" key="1">
    <source>
        <dbReference type="PROSITE-ProRule" id="PRU00169"/>
    </source>
</evidence>
<evidence type="ECO:0000313" key="3">
    <source>
        <dbReference type="EMBL" id="QRR02446.1"/>
    </source>
</evidence>
<feature type="modified residue" description="4-aspartylphosphate" evidence="1">
    <location>
        <position position="58"/>
    </location>
</feature>
<dbReference type="Pfam" id="PF00072">
    <property type="entry name" value="Response_reg"/>
    <property type="match status" value="1"/>
</dbReference>
<dbReference type="SMART" id="SM00448">
    <property type="entry name" value="REC"/>
    <property type="match status" value="1"/>
</dbReference>
<dbReference type="EMBL" id="CP056775">
    <property type="protein sequence ID" value="QRR02446.1"/>
    <property type="molecule type" value="Genomic_DNA"/>
</dbReference>
<dbReference type="Proteomes" id="UP000612680">
    <property type="component" value="Chromosome"/>
</dbReference>
<dbReference type="InterPro" id="IPR011006">
    <property type="entry name" value="CheY-like_superfamily"/>
</dbReference>
<accession>A0ABX7I8K6</accession>
<dbReference type="PANTHER" id="PTHR44520">
    <property type="entry name" value="RESPONSE REGULATOR RCP1-RELATED"/>
    <property type="match status" value="1"/>
</dbReference>
<keyword evidence="4" id="KW-1185">Reference proteome</keyword>
<dbReference type="SUPFAM" id="SSF52172">
    <property type="entry name" value="CheY-like"/>
    <property type="match status" value="1"/>
</dbReference>
<reference evidence="3 4" key="1">
    <citation type="submission" date="2020-06" db="EMBL/GenBank/DDBJ databases">
        <title>Dyadobacter sandarakinus sp. nov., isolated from the soil of the Arctic Yellow River Station.</title>
        <authorList>
            <person name="Zhang Y."/>
            <person name="Peng F."/>
        </authorList>
    </citation>
    <scope>NUCLEOTIDE SEQUENCE [LARGE SCALE GENOMIC DNA]</scope>
    <source>
        <strain evidence="3 4">Q3-56</strain>
    </source>
</reference>
<sequence>MQDEPIYYIGGDEEDQHQVTRALAEIGIPNKLVHFEDGPQLMDHMRTTHTKPFLILCDLRLPGMSGLELREEINNDRKLRSMSIPFIFLSESVPPRDVERAYLSLVQGFYQKPSDYDELKEQLQIICQYWARAIRP</sequence>
<organism evidence="3 4">
    <name type="scientific">Dyadobacter sandarakinus</name>
    <dbReference type="NCBI Taxonomy" id="2747268"/>
    <lineage>
        <taxon>Bacteria</taxon>
        <taxon>Pseudomonadati</taxon>
        <taxon>Bacteroidota</taxon>
        <taxon>Cytophagia</taxon>
        <taxon>Cytophagales</taxon>
        <taxon>Spirosomataceae</taxon>
        <taxon>Dyadobacter</taxon>
    </lineage>
</organism>
<protein>
    <submittedName>
        <fullName evidence="3">Response regulator</fullName>
    </submittedName>
</protein>
<name>A0ABX7I8K6_9BACT</name>
<evidence type="ECO:0000313" key="4">
    <source>
        <dbReference type="Proteomes" id="UP000612680"/>
    </source>
</evidence>
<proteinExistence type="predicted"/>
<feature type="domain" description="Response regulatory" evidence="2">
    <location>
        <begin position="5"/>
        <end position="127"/>
    </location>
</feature>
<dbReference type="InterPro" id="IPR052893">
    <property type="entry name" value="TCS_response_regulator"/>
</dbReference>
<dbReference type="RefSeq" id="WP_204657406.1">
    <property type="nucleotide sequence ID" value="NZ_CP056775.1"/>
</dbReference>
<dbReference type="PANTHER" id="PTHR44520:SF2">
    <property type="entry name" value="RESPONSE REGULATOR RCP1"/>
    <property type="match status" value="1"/>
</dbReference>
<gene>
    <name evidence="3" type="ORF">HWI92_16770</name>
</gene>
<keyword evidence="1" id="KW-0597">Phosphoprotein</keyword>
<dbReference type="Gene3D" id="3.40.50.2300">
    <property type="match status" value="1"/>
</dbReference>
<dbReference type="PROSITE" id="PS50110">
    <property type="entry name" value="RESPONSE_REGULATORY"/>
    <property type="match status" value="1"/>
</dbReference>
<dbReference type="InterPro" id="IPR001789">
    <property type="entry name" value="Sig_transdc_resp-reg_receiver"/>
</dbReference>